<proteinExistence type="predicted"/>
<dbReference type="Gene3D" id="3.40.630.30">
    <property type="match status" value="1"/>
</dbReference>
<dbReference type="PROSITE" id="PS51186">
    <property type="entry name" value="GNAT"/>
    <property type="match status" value="1"/>
</dbReference>
<evidence type="ECO:0000259" key="3">
    <source>
        <dbReference type="PROSITE" id="PS51186"/>
    </source>
</evidence>
<evidence type="ECO:0000256" key="2">
    <source>
        <dbReference type="ARBA" id="ARBA00023315"/>
    </source>
</evidence>
<evidence type="ECO:0000313" key="5">
    <source>
        <dbReference type="Proteomes" id="UP001500729"/>
    </source>
</evidence>
<comment type="caution">
    <text evidence="4">The sequence shown here is derived from an EMBL/GenBank/DDBJ whole genome shotgun (WGS) entry which is preliminary data.</text>
</comment>
<dbReference type="Proteomes" id="UP001500729">
    <property type="component" value="Unassembled WGS sequence"/>
</dbReference>
<dbReference type="RefSeq" id="WP_009950468.1">
    <property type="nucleotide sequence ID" value="NZ_BAAAGS010000063.1"/>
</dbReference>
<keyword evidence="5" id="KW-1185">Reference proteome</keyword>
<gene>
    <name evidence="4" type="ORF">GCM10009533_60320</name>
</gene>
<keyword evidence="1" id="KW-0808">Transferase</keyword>
<dbReference type="PANTHER" id="PTHR43800">
    <property type="entry name" value="PEPTIDYL-LYSINE N-ACETYLTRANSFERASE YJAB"/>
    <property type="match status" value="1"/>
</dbReference>
<reference evidence="5" key="1">
    <citation type="journal article" date="2019" name="Int. J. Syst. Evol. Microbiol.">
        <title>The Global Catalogue of Microorganisms (GCM) 10K type strain sequencing project: providing services to taxonomists for standard genome sequencing and annotation.</title>
        <authorList>
            <consortium name="The Broad Institute Genomics Platform"/>
            <consortium name="The Broad Institute Genome Sequencing Center for Infectious Disease"/>
            <person name="Wu L."/>
            <person name="Ma J."/>
        </authorList>
    </citation>
    <scope>NUCLEOTIDE SEQUENCE [LARGE SCALE GENOMIC DNA]</scope>
    <source>
        <strain evidence="5">JCM 10303</strain>
    </source>
</reference>
<dbReference type="InterPro" id="IPR016181">
    <property type="entry name" value="Acyl_CoA_acyltransferase"/>
</dbReference>
<keyword evidence="2" id="KW-0012">Acyltransferase</keyword>
<organism evidence="4 5">
    <name type="scientific">Saccharopolyspora erythraea</name>
    <name type="common">Streptomyces erythraeus</name>
    <dbReference type="NCBI Taxonomy" id="1836"/>
    <lineage>
        <taxon>Bacteria</taxon>
        <taxon>Bacillati</taxon>
        <taxon>Actinomycetota</taxon>
        <taxon>Actinomycetes</taxon>
        <taxon>Pseudonocardiales</taxon>
        <taxon>Pseudonocardiaceae</taxon>
        <taxon>Saccharopolyspora</taxon>
    </lineage>
</organism>
<name>A0ABP3NVL8_SACER</name>
<protein>
    <submittedName>
        <fullName evidence="4">GNAT family N-acetyltransferase</fullName>
    </submittedName>
</protein>
<dbReference type="PANTHER" id="PTHR43800:SF1">
    <property type="entry name" value="PEPTIDYL-LYSINE N-ACETYLTRANSFERASE YJAB"/>
    <property type="match status" value="1"/>
</dbReference>
<dbReference type="CDD" id="cd04301">
    <property type="entry name" value="NAT_SF"/>
    <property type="match status" value="1"/>
</dbReference>
<dbReference type="InterPro" id="IPR000182">
    <property type="entry name" value="GNAT_dom"/>
</dbReference>
<accession>A0ABP3NVL8</accession>
<feature type="domain" description="N-acetyltransferase" evidence="3">
    <location>
        <begin position="1"/>
        <end position="153"/>
    </location>
</feature>
<dbReference type="EMBL" id="BAAAGS010000063">
    <property type="protein sequence ID" value="GAA0554284.1"/>
    <property type="molecule type" value="Genomic_DNA"/>
</dbReference>
<evidence type="ECO:0000256" key="1">
    <source>
        <dbReference type="ARBA" id="ARBA00022679"/>
    </source>
</evidence>
<sequence>MDVRTAEPGELPRLQTVEIASGEPFREIGMPEIADSPPLPLDALTAYQRAGRAWVTVECGEPVAFVVVELVDGAAHIAQISVHPGHARRGIGRVLLDHVAAWAVERGIRAMTLTTFRTVPWNAPYYRRLGFRELGTDEITAGLAAVVANETAHGLDPAARVCMRRELA</sequence>
<dbReference type="SUPFAM" id="SSF55729">
    <property type="entry name" value="Acyl-CoA N-acyltransferases (Nat)"/>
    <property type="match status" value="1"/>
</dbReference>
<dbReference type="Pfam" id="PF00583">
    <property type="entry name" value="Acetyltransf_1"/>
    <property type="match status" value="1"/>
</dbReference>
<evidence type="ECO:0000313" key="4">
    <source>
        <dbReference type="EMBL" id="GAA0554284.1"/>
    </source>
</evidence>